<dbReference type="OrthoDB" id="9808398at2"/>
<dbReference type="EMBL" id="VDLX02000002">
    <property type="protein sequence ID" value="KAB8196585.1"/>
    <property type="molecule type" value="Genomic_DNA"/>
</dbReference>
<evidence type="ECO:0000313" key="2">
    <source>
        <dbReference type="Proteomes" id="UP000312512"/>
    </source>
</evidence>
<comment type="caution">
    <text evidence="1">The sequence shown here is derived from an EMBL/GenBank/DDBJ whole genome shotgun (WGS) entry which is preliminary data.</text>
</comment>
<dbReference type="AlphaFoldDB" id="A0A5C4WTE1"/>
<dbReference type="SUPFAM" id="SSF53474">
    <property type="entry name" value="alpha/beta-Hydrolases"/>
    <property type="match status" value="1"/>
</dbReference>
<gene>
    <name evidence="1" type="ORF">FH608_007660</name>
</gene>
<dbReference type="Pfam" id="PF12697">
    <property type="entry name" value="Abhydrolase_6"/>
    <property type="match status" value="1"/>
</dbReference>
<dbReference type="PANTHER" id="PTHR43798:SF33">
    <property type="entry name" value="HYDROLASE, PUTATIVE (AFU_ORTHOLOGUE AFUA_2G14860)-RELATED"/>
    <property type="match status" value="1"/>
</dbReference>
<reference evidence="1 2" key="1">
    <citation type="submission" date="2019-10" db="EMBL/GenBank/DDBJ databases">
        <title>Nonomuraea sp. nov., isolated from Phyllanthus amarus.</title>
        <authorList>
            <person name="Klykleung N."/>
            <person name="Tanasupawat S."/>
        </authorList>
    </citation>
    <scope>NUCLEOTIDE SEQUENCE [LARGE SCALE GENOMIC DNA]</scope>
    <source>
        <strain evidence="1 2">PA1-10</strain>
    </source>
</reference>
<accession>A0A5C4WTE1</accession>
<organism evidence="1 2">
    <name type="scientific">Nonomuraea phyllanthi</name>
    <dbReference type="NCBI Taxonomy" id="2219224"/>
    <lineage>
        <taxon>Bacteria</taxon>
        <taxon>Bacillati</taxon>
        <taxon>Actinomycetota</taxon>
        <taxon>Actinomycetes</taxon>
        <taxon>Streptosporangiales</taxon>
        <taxon>Streptosporangiaceae</taxon>
        <taxon>Nonomuraea</taxon>
    </lineage>
</organism>
<keyword evidence="1" id="KW-0378">Hydrolase</keyword>
<sequence length="321" mass="34201">MIHSFGHAVYDTDVSRRISPEGANVADHSRIGRFRSDEAERKFLDGYDAAIRDWPVPLEPVDLATGFGTTRLYRTGASEGLPVVFLPGMGGNSLGWLHTSGPVGAAHPVYLVDPVGAAGRSRQTRPLTGPADLNTWLAEVLDGIGAPVAYLVGFSYGGWQSMLAAISIPERVAGMTLLDPAAFRTATLRHLAWGVACGIGLYSPPWLRRPMARLLHTDSVNRPGDIMAAIAGTYLFEQALPPMVPLTDEQLAAITTPALVLLGKHSTMHDSPAVARRLVRLVPAAEVEVVPGTGHSIALDLPDLVNSRILAHAARVTGHLS</sequence>
<dbReference type="InterPro" id="IPR000073">
    <property type="entry name" value="AB_hydrolase_1"/>
</dbReference>
<dbReference type="Proteomes" id="UP000312512">
    <property type="component" value="Unassembled WGS sequence"/>
</dbReference>
<proteinExistence type="predicted"/>
<keyword evidence="2" id="KW-1185">Reference proteome</keyword>
<evidence type="ECO:0000313" key="1">
    <source>
        <dbReference type="EMBL" id="KAB8196585.1"/>
    </source>
</evidence>
<dbReference type="InterPro" id="IPR050266">
    <property type="entry name" value="AB_hydrolase_sf"/>
</dbReference>
<name>A0A5C4WTE1_9ACTN</name>
<dbReference type="PANTHER" id="PTHR43798">
    <property type="entry name" value="MONOACYLGLYCEROL LIPASE"/>
    <property type="match status" value="1"/>
</dbReference>
<dbReference type="InterPro" id="IPR029058">
    <property type="entry name" value="AB_hydrolase_fold"/>
</dbReference>
<dbReference type="GO" id="GO:0016020">
    <property type="term" value="C:membrane"/>
    <property type="evidence" value="ECO:0007669"/>
    <property type="project" value="TreeGrafter"/>
</dbReference>
<dbReference type="GO" id="GO:0016787">
    <property type="term" value="F:hydrolase activity"/>
    <property type="evidence" value="ECO:0007669"/>
    <property type="project" value="UniProtKB-KW"/>
</dbReference>
<protein>
    <submittedName>
        <fullName evidence="1">Alpha/beta fold hydrolase</fullName>
    </submittedName>
</protein>
<dbReference type="Gene3D" id="3.40.50.1820">
    <property type="entry name" value="alpha/beta hydrolase"/>
    <property type="match status" value="1"/>
</dbReference>